<accession>A0A068U806</accession>
<sequence>MLVKSPRLCTALNTLLMDSQSIPTHLRENPEHNVPGVKMVEKDRRAKSMTAYTPYFLGLPAARTQEGGDRNAGEGINCDEFC</sequence>
<dbReference type="Proteomes" id="UP000295252">
    <property type="component" value="Chromosome XI"/>
</dbReference>
<dbReference type="Gramene" id="CDP04447">
    <property type="protein sequence ID" value="CDP04447"/>
    <property type="gene ID" value="GSCOC_T00017840001"/>
</dbReference>
<organism evidence="1 2">
    <name type="scientific">Coffea canephora</name>
    <name type="common">Robusta coffee</name>
    <dbReference type="NCBI Taxonomy" id="49390"/>
    <lineage>
        <taxon>Eukaryota</taxon>
        <taxon>Viridiplantae</taxon>
        <taxon>Streptophyta</taxon>
        <taxon>Embryophyta</taxon>
        <taxon>Tracheophyta</taxon>
        <taxon>Spermatophyta</taxon>
        <taxon>Magnoliopsida</taxon>
        <taxon>eudicotyledons</taxon>
        <taxon>Gunneridae</taxon>
        <taxon>Pentapetalae</taxon>
        <taxon>asterids</taxon>
        <taxon>lamiids</taxon>
        <taxon>Gentianales</taxon>
        <taxon>Rubiaceae</taxon>
        <taxon>Ixoroideae</taxon>
        <taxon>Gardenieae complex</taxon>
        <taxon>Bertiereae - Coffeeae clade</taxon>
        <taxon>Coffeeae</taxon>
        <taxon>Coffea</taxon>
    </lineage>
</organism>
<keyword evidence="2" id="KW-1185">Reference proteome</keyword>
<evidence type="ECO:0000313" key="1">
    <source>
        <dbReference type="EMBL" id="CDP04447.1"/>
    </source>
</evidence>
<dbReference type="InParanoid" id="A0A068U806"/>
<name>A0A068U806_COFCA</name>
<protein>
    <submittedName>
        <fullName evidence="1">Uncharacterized protein</fullName>
    </submittedName>
</protein>
<dbReference type="PhylomeDB" id="A0A068U806"/>
<reference evidence="2" key="1">
    <citation type="journal article" date="2014" name="Science">
        <title>The coffee genome provides insight into the convergent evolution of caffeine biosynthesis.</title>
        <authorList>
            <person name="Denoeud F."/>
            <person name="Carretero-Paulet L."/>
            <person name="Dereeper A."/>
            <person name="Droc G."/>
            <person name="Guyot R."/>
            <person name="Pietrella M."/>
            <person name="Zheng C."/>
            <person name="Alberti A."/>
            <person name="Anthony F."/>
            <person name="Aprea G."/>
            <person name="Aury J.M."/>
            <person name="Bento P."/>
            <person name="Bernard M."/>
            <person name="Bocs S."/>
            <person name="Campa C."/>
            <person name="Cenci A."/>
            <person name="Combes M.C."/>
            <person name="Crouzillat D."/>
            <person name="Da Silva C."/>
            <person name="Daddiego L."/>
            <person name="De Bellis F."/>
            <person name="Dussert S."/>
            <person name="Garsmeur O."/>
            <person name="Gayraud T."/>
            <person name="Guignon V."/>
            <person name="Jahn K."/>
            <person name="Jamilloux V."/>
            <person name="Joet T."/>
            <person name="Labadie K."/>
            <person name="Lan T."/>
            <person name="Leclercq J."/>
            <person name="Lepelley M."/>
            <person name="Leroy T."/>
            <person name="Li L.T."/>
            <person name="Librado P."/>
            <person name="Lopez L."/>
            <person name="Munoz A."/>
            <person name="Noel B."/>
            <person name="Pallavicini A."/>
            <person name="Perrotta G."/>
            <person name="Poncet V."/>
            <person name="Pot D."/>
            <person name="Priyono X."/>
            <person name="Rigoreau M."/>
            <person name="Rouard M."/>
            <person name="Rozas J."/>
            <person name="Tranchant-Dubreuil C."/>
            <person name="VanBuren R."/>
            <person name="Zhang Q."/>
            <person name="Andrade A.C."/>
            <person name="Argout X."/>
            <person name="Bertrand B."/>
            <person name="de Kochko A."/>
            <person name="Graziosi G."/>
            <person name="Henry R.J."/>
            <person name="Jayarama X."/>
            <person name="Ming R."/>
            <person name="Nagai C."/>
            <person name="Rounsley S."/>
            <person name="Sankoff D."/>
            <person name="Giuliano G."/>
            <person name="Albert V.A."/>
            <person name="Wincker P."/>
            <person name="Lashermes P."/>
        </authorList>
    </citation>
    <scope>NUCLEOTIDE SEQUENCE [LARGE SCALE GENOMIC DNA]</scope>
    <source>
        <strain evidence="2">cv. DH200-94</strain>
    </source>
</reference>
<dbReference type="EMBL" id="HG739096">
    <property type="protein sequence ID" value="CDP04447.1"/>
    <property type="molecule type" value="Genomic_DNA"/>
</dbReference>
<gene>
    <name evidence="1" type="ORF">GSCOC_T00017840001</name>
</gene>
<dbReference type="AlphaFoldDB" id="A0A068U806"/>
<evidence type="ECO:0000313" key="2">
    <source>
        <dbReference type="Proteomes" id="UP000295252"/>
    </source>
</evidence>
<proteinExistence type="predicted"/>